<dbReference type="AlphaFoldDB" id="M7AZ75"/>
<dbReference type="Proteomes" id="UP000031443">
    <property type="component" value="Unassembled WGS sequence"/>
</dbReference>
<dbReference type="EMBL" id="KB552015">
    <property type="protein sequence ID" value="EMP30064.1"/>
    <property type="molecule type" value="Genomic_DNA"/>
</dbReference>
<proteinExistence type="predicted"/>
<protein>
    <submittedName>
        <fullName evidence="1">Uncharacterized protein</fullName>
    </submittedName>
</protein>
<accession>M7AZ75</accession>
<organism evidence="1 2">
    <name type="scientific">Chelonia mydas</name>
    <name type="common">Green sea-turtle</name>
    <name type="synonym">Chelonia agassizi</name>
    <dbReference type="NCBI Taxonomy" id="8469"/>
    <lineage>
        <taxon>Eukaryota</taxon>
        <taxon>Metazoa</taxon>
        <taxon>Chordata</taxon>
        <taxon>Craniata</taxon>
        <taxon>Vertebrata</taxon>
        <taxon>Euteleostomi</taxon>
        <taxon>Archelosauria</taxon>
        <taxon>Testudinata</taxon>
        <taxon>Testudines</taxon>
        <taxon>Cryptodira</taxon>
        <taxon>Durocryptodira</taxon>
        <taxon>Americhelydia</taxon>
        <taxon>Chelonioidea</taxon>
        <taxon>Cheloniidae</taxon>
        <taxon>Chelonia</taxon>
    </lineage>
</organism>
<keyword evidence="2" id="KW-1185">Reference proteome</keyword>
<reference evidence="2" key="1">
    <citation type="journal article" date="2013" name="Nat. Genet.">
        <title>The draft genomes of soft-shell turtle and green sea turtle yield insights into the development and evolution of the turtle-specific body plan.</title>
        <authorList>
            <person name="Wang Z."/>
            <person name="Pascual-Anaya J."/>
            <person name="Zadissa A."/>
            <person name="Li W."/>
            <person name="Niimura Y."/>
            <person name="Huang Z."/>
            <person name="Li C."/>
            <person name="White S."/>
            <person name="Xiong Z."/>
            <person name="Fang D."/>
            <person name="Wang B."/>
            <person name="Ming Y."/>
            <person name="Chen Y."/>
            <person name="Zheng Y."/>
            <person name="Kuraku S."/>
            <person name="Pignatelli M."/>
            <person name="Herrero J."/>
            <person name="Beal K."/>
            <person name="Nozawa M."/>
            <person name="Li Q."/>
            <person name="Wang J."/>
            <person name="Zhang H."/>
            <person name="Yu L."/>
            <person name="Shigenobu S."/>
            <person name="Wang J."/>
            <person name="Liu J."/>
            <person name="Flicek P."/>
            <person name="Searle S."/>
            <person name="Wang J."/>
            <person name="Kuratani S."/>
            <person name="Yin Y."/>
            <person name="Aken B."/>
            <person name="Zhang G."/>
            <person name="Irie N."/>
        </authorList>
    </citation>
    <scope>NUCLEOTIDE SEQUENCE [LARGE SCALE GENOMIC DNA]</scope>
</reference>
<gene>
    <name evidence="1" type="ORF">UY3_12819</name>
</gene>
<evidence type="ECO:0000313" key="1">
    <source>
        <dbReference type="EMBL" id="EMP30064.1"/>
    </source>
</evidence>
<sequence length="87" mass="9696">MPSWLVLGLDFTPGDRCCCSRCSGCRFSGSNEDLLNQRHSALQYSGSPRRVSVDAAPLDSCSGNPPKVFHVPTFFVLWTVKFFHTTR</sequence>
<name>M7AZ75_CHEMY</name>
<evidence type="ECO:0000313" key="2">
    <source>
        <dbReference type="Proteomes" id="UP000031443"/>
    </source>
</evidence>